<dbReference type="SMART" id="SM00355">
    <property type="entry name" value="ZnF_C2H2"/>
    <property type="match status" value="4"/>
</dbReference>
<evidence type="ECO:0000313" key="3">
    <source>
        <dbReference type="EMBL" id="EKC26072.1"/>
    </source>
</evidence>
<evidence type="ECO:0000259" key="2">
    <source>
        <dbReference type="SMART" id="SM00355"/>
    </source>
</evidence>
<name>K1PPK4_MAGGI</name>
<feature type="region of interest" description="Disordered" evidence="1">
    <location>
        <begin position="159"/>
        <end position="302"/>
    </location>
</feature>
<feature type="region of interest" description="Disordered" evidence="1">
    <location>
        <begin position="30"/>
        <end position="134"/>
    </location>
</feature>
<protein>
    <recommendedName>
        <fullName evidence="2">C2H2-type domain-containing protein</fullName>
    </recommendedName>
</protein>
<proteinExistence type="predicted"/>
<feature type="compositionally biased region" description="Polar residues" evidence="1">
    <location>
        <begin position="877"/>
        <end position="890"/>
    </location>
</feature>
<feature type="compositionally biased region" description="Basic and acidic residues" evidence="1">
    <location>
        <begin position="161"/>
        <end position="183"/>
    </location>
</feature>
<feature type="compositionally biased region" description="Basic and acidic residues" evidence="1">
    <location>
        <begin position="779"/>
        <end position="791"/>
    </location>
</feature>
<sequence>MPPRKRSVNVEGSPKVYVDIDDVSWRIKSEVVDEAEPTGVPRSPGKSPYSLRNSPRLPQIVPSEEEALESSDGDFLSSSDGYQPESDGDQSESDPGDQWGIVPGDQWGIVHGDQSDIDPEVEWDETDDSELEWTDVKTEPGCGLVRCESEDRIIYPRVSRKSLESQKEKVYTAKLMHSREKSSKNRKARFQSKHQNQNTTIQYEENDQRKSKRDENATQMLDEMSESSLGDHDVDEIEDNPSKEHHSSEKGMGPNQGRRTADSSDVLGQQHSEDPWEEDGELEESGPEQPPEYNMEKLPKRRSKASPAIELLPYSGKISILVRKTLTRHERKTWCLFCGRKVFQLTLHLQCKHPKEREVVEMKKYGINTKLRKKRLQAIFDKGLCRHNDKIIEAGRGTLIPLRRPLNTEGLTVDQFCQGCYVFVDKNFVETHKMSCRGQSVETMDKQGNEKSDVEEEPRRNLLSITDDMINTLREKLKQISKNGQIKVIEDKQRNGGIICAYCHITPCHFSRHIERKHSEEPMVKEVLGHPIGSQERKTGWTKLRNTCHFFHNKSVLEAGSGELVIGYVQANQSKDPSLLDVCDSCYGLFWCLQSHIRRCQKQLLAQAKKKTCECMLVRSADTENSKDGSPSNQADDTDGTDGPTKTSDSGTGIQWQKRSDGKKKYRKVNCCVYCQTPQYKMSKHYVEKHGAKEEVQKAMKYPKRSRGRRDIFSMLILKGNNEHNKRVLQRGQGTLIPPRKLQEEPDQTTEENLFSYCSLCFARVHSVNLWAHMKRHRMSEQKTPQETKTNEEDDRLGQHSRGPSLGEMDGCIETRRIRGMDNVTEGSSEISPHPQDIDNQGMTENSTSEADHPNLEREERVENRQEVCNGEEQSNKMEPSNTEEASNTEGACKSSKGDQSAVGCEMEGKRCSVSQPVEQDGDRPEFECIGMETSNEREAEVQPTIITVKRGSKEVLSSMKYSADISILLSTVQSFCPYCQKSSINMIKHLQLRHATERDVQEAIRMPIEFEAGKKLWADLIKRGNKEHNDRVMQAGAGDLIPLRRIHRAATLKDYNFCFNCYLFIKKVNHMHKYFCKNSRQTFEDIEEETLRKSAVDSRHNCFCKAAAKAEEAGNSTDKGLRKNTSPAKFHIKSDSAINFDQFKNMEKMKVSKSQCCLYCQKLLVRMAVHLTLAHSDQREVQEALRHPKKSPERRRLFLVLLRRGNYKHNKRISHLGSGFMIPVSLHRQRFGDHGKYTHCEVCLGLFSTRGLKKHMESHHNEPAITESTQVKDLIQSEAGGEMPDEIVESSDEEWDRAEFRRLQRAKHRRLQKRKLSQREDQSDDRAGQDNATEDVATQQDTASTKQGPTKEKKRKVARKGVKLWSDEEMAAIDSFFSNHIEDLRVPGKEQCEAAKQKFPEALKRRDWKGIKFCVYNKIQTKKKQERREEKGDEKSSDKCPWTQPEVCAVEKHMQSFINDLVTPGKLDCLQVKRRCGAVLRGRSWKQIKFYVYNRVLKRRKMQSTE</sequence>
<feature type="compositionally biased region" description="Acidic residues" evidence="1">
    <location>
        <begin position="115"/>
        <end position="133"/>
    </location>
</feature>
<feature type="compositionally biased region" description="Basic and acidic residues" evidence="1">
    <location>
        <begin position="240"/>
        <end position="249"/>
    </location>
</feature>
<feature type="compositionally biased region" description="Acidic residues" evidence="1">
    <location>
        <begin position="275"/>
        <end position="286"/>
    </location>
</feature>
<feature type="domain" description="C2H2-type" evidence="2">
    <location>
        <begin position="975"/>
        <end position="995"/>
    </location>
</feature>
<feature type="compositionally biased region" description="Polar residues" evidence="1">
    <location>
        <begin position="193"/>
        <end position="203"/>
    </location>
</feature>
<feature type="region of interest" description="Disordered" evidence="1">
    <location>
        <begin position="623"/>
        <end position="661"/>
    </location>
</feature>
<feature type="compositionally biased region" description="Acidic residues" evidence="1">
    <location>
        <begin position="86"/>
        <end position="95"/>
    </location>
</feature>
<feature type="compositionally biased region" description="Acidic residues" evidence="1">
    <location>
        <begin position="63"/>
        <end position="72"/>
    </location>
</feature>
<reference evidence="3" key="1">
    <citation type="journal article" date="2012" name="Nature">
        <title>The oyster genome reveals stress adaptation and complexity of shell formation.</title>
        <authorList>
            <person name="Zhang G."/>
            <person name="Fang X."/>
            <person name="Guo X."/>
            <person name="Li L."/>
            <person name="Luo R."/>
            <person name="Xu F."/>
            <person name="Yang P."/>
            <person name="Zhang L."/>
            <person name="Wang X."/>
            <person name="Qi H."/>
            <person name="Xiong Z."/>
            <person name="Que H."/>
            <person name="Xie Y."/>
            <person name="Holland P.W."/>
            <person name="Paps J."/>
            <person name="Zhu Y."/>
            <person name="Wu F."/>
            <person name="Chen Y."/>
            <person name="Wang J."/>
            <person name="Peng C."/>
            <person name="Meng J."/>
            <person name="Yang L."/>
            <person name="Liu J."/>
            <person name="Wen B."/>
            <person name="Zhang N."/>
            <person name="Huang Z."/>
            <person name="Zhu Q."/>
            <person name="Feng Y."/>
            <person name="Mount A."/>
            <person name="Hedgecock D."/>
            <person name="Xu Z."/>
            <person name="Liu Y."/>
            <person name="Domazet-Loso T."/>
            <person name="Du Y."/>
            <person name="Sun X."/>
            <person name="Zhang S."/>
            <person name="Liu B."/>
            <person name="Cheng P."/>
            <person name="Jiang X."/>
            <person name="Li J."/>
            <person name="Fan D."/>
            <person name="Wang W."/>
            <person name="Fu W."/>
            <person name="Wang T."/>
            <person name="Wang B."/>
            <person name="Zhang J."/>
            <person name="Peng Z."/>
            <person name="Li Y."/>
            <person name="Li N."/>
            <person name="Wang J."/>
            <person name="Chen M."/>
            <person name="He Y."/>
            <person name="Tan F."/>
            <person name="Song X."/>
            <person name="Zheng Q."/>
            <person name="Huang R."/>
            <person name="Yang H."/>
            <person name="Du X."/>
            <person name="Chen L."/>
            <person name="Yang M."/>
            <person name="Gaffney P.M."/>
            <person name="Wang S."/>
            <person name="Luo L."/>
            <person name="She Z."/>
            <person name="Ming Y."/>
            <person name="Huang W."/>
            <person name="Zhang S."/>
            <person name="Huang B."/>
            <person name="Zhang Y."/>
            <person name="Qu T."/>
            <person name="Ni P."/>
            <person name="Miao G."/>
            <person name="Wang J."/>
            <person name="Wang Q."/>
            <person name="Steinberg C.E."/>
            <person name="Wang H."/>
            <person name="Li N."/>
            <person name="Qian L."/>
            <person name="Zhang G."/>
            <person name="Li Y."/>
            <person name="Yang H."/>
            <person name="Liu X."/>
            <person name="Wang J."/>
            <person name="Yin Y."/>
            <person name="Wang J."/>
        </authorList>
    </citation>
    <scope>NUCLEOTIDE SEQUENCE [LARGE SCALE GENOMIC DNA]</scope>
    <source>
        <strain evidence="3">05x7-T-G4-1.051#20</strain>
    </source>
</reference>
<feature type="compositionally biased region" description="Basic and acidic residues" evidence="1">
    <location>
        <begin position="850"/>
        <end position="866"/>
    </location>
</feature>
<feature type="compositionally biased region" description="Polar residues" evidence="1">
    <location>
        <begin position="838"/>
        <end position="849"/>
    </location>
</feature>
<gene>
    <name evidence="3" type="ORF">CGI_10023376</name>
</gene>
<feature type="compositionally biased region" description="Low complexity" evidence="1">
    <location>
        <begin position="641"/>
        <end position="653"/>
    </location>
</feature>
<dbReference type="PANTHER" id="PTHR33480">
    <property type="entry name" value="SET DOMAIN-CONTAINING PROTEIN-RELATED"/>
    <property type="match status" value="1"/>
</dbReference>
<organism evidence="3">
    <name type="scientific">Magallana gigas</name>
    <name type="common">Pacific oyster</name>
    <name type="synonym">Crassostrea gigas</name>
    <dbReference type="NCBI Taxonomy" id="29159"/>
    <lineage>
        <taxon>Eukaryota</taxon>
        <taxon>Metazoa</taxon>
        <taxon>Spiralia</taxon>
        <taxon>Lophotrochozoa</taxon>
        <taxon>Mollusca</taxon>
        <taxon>Bivalvia</taxon>
        <taxon>Autobranchia</taxon>
        <taxon>Pteriomorphia</taxon>
        <taxon>Ostreida</taxon>
        <taxon>Ostreoidea</taxon>
        <taxon>Ostreidae</taxon>
        <taxon>Magallana</taxon>
    </lineage>
</organism>
<dbReference type="PANTHER" id="PTHR33480:SF1">
    <property type="entry name" value="TYR RECOMBINASE DOMAIN-CONTAINING PROTEIN"/>
    <property type="match status" value="1"/>
</dbReference>
<feature type="compositionally biased region" description="Basic residues" evidence="1">
    <location>
        <begin position="1307"/>
        <end position="1317"/>
    </location>
</feature>
<accession>K1PPK4</accession>
<feature type="domain" description="C2H2-type" evidence="2">
    <location>
        <begin position="498"/>
        <end position="518"/>
    </location>
</feature>
<feature type="domain" description="C2H2-type" evidence="2">
    <location>
        <begin position="1239"/>
        <end position="1260"/>
    </location>
</feature>
<feature type="compositionally biased region" description="Basic and acidic residues" evidence="1">
    <location>
        <begin position="1318"/>
        <end position="1329"/>
    </location>
</feature>
<feature type="compositionally biased region" description="Basic and acidic residues" evidence="1">
    <location>
        <begin position="206"/>
        <end position="216"/>
    </location>
</feature>
<dbReference type="InParanoid" id="K1PPK4"/>
<feature type="region of interest" description="Disordered" evidence="1">
    <location>
        <begin position="1307"/>
        <end position="1361"/>
    </location>
</feature>
<evidence type="ECO:0000256" key="1">
    <source>
        <dbReference type="SAM" id="MobiDB-lite"/>
    </source>
</evidence>
<dbReference type="HOGENOM" id="CLU_248383_0_0_1"/>
<dbReference type="EMBL" id="JH817786">
    <property type="protein sequence ID" value="EKC26072.1"/>
    <property type="molecule type" value="Genomic_DNA"/>
</dbReference>
<feature type="region of interest" description="Disordered" evidence="1">
    <location>
        <begin position="825"/>
        <end position="900"/>
    </location>
</feature>
<dbReference type="InterPro" id="IPR013087">
    <property type="entry name" value="Znf_C2H2_type"/>
</dbReference>
<feature type="domain" description="C2H2-type" evidence="2">
    <location>
        <begin position="756"/>
        <end position="777"/>
    </location>
</feature>
<feature type="compositionally biased region" description="Polar residues" evidence="1">
    <location>
        <begin position="1337"/>
        <end position="1349"/>
    </location>
</feature>
<feature type="region of interest" description="Disordered" evidence="1">
    <location>
        <begin position="777"/>
        <end position="812"/>
    </location>
</feature>